<accession>A0A9W7UQH4</accession>
<evidence type="ECO:0000313" key="4">
    <source>
        <dbReference type="Proteomes" id="UP000323321"/>
    </source>
</evidence>
<evidence type="ECO:0000259" key="2">
    <source>
        <dbReference type="Pfam" id="PF01370"/>
    </source>
</evidence>
<dbReference type="Pfam" id="PF01370">
    <property type="entry name" value="Epimerase"/>
    <property type="match status" value="1"/>
</dbReference>
<dbReference type="InterPro" id="IPR001509">
    <property type="entry name" value="Epimerase_deHydtase"/>
</dbReference>
<dbReference type="AlphaFoldDB" id="A0A9W7UQH4"/>
<sequence>MKILVTGAAGFIGFHLTKRLLAQGIHVIGVDNMNEYYDVSLKKDRLKILKKHPNFEFYKLDISNEKKLDQIFLGRIIHVVINLAAQAGVRYSIDNPVSYVNSNLFGFVNILEKCRQYKVKHLIYASSSSVYGANTKIPFSTKDPVNHPVSLYAATKKSNELIAHTYSHLFNIPTTGLRFFTVYGPWGRPDMAYYSFTQNIIEEKTIKVFNNGDLRRDFTYIDDIIEGIMQLIESPPQYNNKWDRANPDPSSSYAPYKIYNIGNNNPIKLMDFIYILEKLIGKKAEIEFLPMQPGDVKETCADIHDLKADVGFYPSTPVEEGLNKFVNWYNTYHLR</sequence>
<dbReference type="PANTHER" id="PTHR43574">
    <property type="entry name" value="EPIMERASE-RELATED"/>
    <property type="match status" value="1"/>
</dbReference>
<comment type="caution">
    <text evidence="3">The sequence shown here is derived from an EMBL/GenBank/DDBJ whole genome shotgun (WGS) entry which is preliminary data.</text>
</comment>
<dbReference type="PRINTS" id="PR01713">
    <property type="entry name" value="NUCEPIMERASE"/>
</dbReference>
<reference evidence="3 4" key="1">
    <citation type="submission" date="2018-08" db="EMBL/GenBank/DDBJ databases">
        <title>Bacillus phenotypic plasticity.</title>
        <authorList>
            <person name="Hurtado E."/>
        </authorList>
    </citation>
    <scope>NUCLEOTIDE SEQUENCE [LARGE SCALE GENOMIC DNA]</scope>
    <source>
        <strain evidence="3 4">111b</strain>
    </source>
</reference>
<dbReference type="RefSeq" id="WP_150158618.1">
    <property type="nucleotide sequence ID" value="NZ_QSMZ01000018.1"/>
</dbReference>
<feature type="domain" description="NAD-dependent epimerase/dehydratase" evidence="2">
    <location>
        <begin position="3"/>
        <end position="236"/>
    </location>
</feature>
<evidence type="ECO:0000313" key="3">
    <source>
        <dbReference type="EMBL" id="KAA6460476.1"/>
    </source>
</evidence>
<keyword evidence="1" id="KW-0520">NAD</keyword>
<dbReference type="SUPFAM" id="SSF51735">
    <property type="entry name" value="NAD(P)-binding Rossmann-fold domains"/>
    <property type="match status" value="1"/>
</dbReference>
<dbReference type="EMBL" id="QSMZ01000018">
    <property type="protein sequence ID" value="KAA6460476.1"/>
    <property type="molecule type" value="Genomic_DNA"/>
</dbReference>
<name>A0A9W7UQH4_BACCE</name>
<dbReference type="CDD" id="cd05253">
    <property type="entry name" value="UDP_GE_SDE_e"/>
    <property type="match status" value="1"/>
</dbReference>
<organism evidence="3 4">
    <name type="scientific">Bacillus cereus</name>
    <dbReference type="NCBI Taxonomy" id="1396"/>
    <lineage>
        <taxon>Bacteria</taxon>
        <taxon>Bacillati</taxon>
        <taxon>Bacillota</taxon>
        <taxon>Bacilli</taxon>
        <taxon>Bacillales</taxon>
        <taxon>Bacillaceae</taxon>
        <taxon>Bacillus</taxon>
        <taxon>Bacillus cereus group</taxon>
    </lineage>
</organism>
<dbReference type="Proteomes" id="UP000323321">
    <property type="component" value="Unassembled WGS sequence"/>
</dbReference>
<protein>
    <submittedName>
        <fullName evidence="3">NAD-dependent epimerase</fullName>
    </submittedName>
</protein>
<proteinExistence type="predicted"/>
<evidence type="ECO:0000256" key="1">
    <source>
        <dbReference type="ARBA" id="ARBA00023027"/>
    </source>
</evidence>
<gene>
    <name evidence="3" type="ORF">DX932_19930</name>
</gene>
<dbReference type="Gene3D" id="3.40.50.720">
    <property type="entry name" value="NAD(P)-binding Rossmann-like Domain"/>
    <property type="match status" value="1"/>
</dbReference>
<dbReference type="InterPro" id="IPR036291">
    <property type="entry name" value="NAD(P)-bd_dom_sf"/>
</dbReference>